<keyword evidence="15" id="KW-1185">Reference proteome</keyword>
<dbReference type="GO" id="GO:0006508">
    <property type="term" value="P:proteolysis"/>
    <property type="evidence" value="ECO:0007669"/>
    <property type="project" value="UniProtKB-KW"/>
</dbReference>
<dbReference type="GO" id="GO:0004252">
    <property type="term" value="F:serine-type endopeptidase activity"/>
    <property type="evidence" value="ECO:0007669"/>
    <property type="project" value="UniProtKB-UniRule"/>
</dbReference>
<feature type="domain" description="Tripeptidyl-peptidase II first Ig-like" evidence="12">
    <location>
        <begin position="543"/>
        <end position="646"/>
    </location>
</feature>
<dbReference type="InterPro" id="IPR046939">
    <property type="entry name" value="TPPII_C_sf"/>
</dbReference>
<dbReference type="SUPFAM" id="SSF52743">
    <property type="entry name" value="Subtilisin-like"/>
    <property type="match status" value="1"/>
</dbReference>
<accession>A0A899FVS7</accession>
<evidence type="ECO:0000256" key="3">
    <source>
        <dbReference type="ARBA" id="ARBA00012462"/>
    </source>
</evidence>
<evidence type="ECO:0000256" key="2">
    <source>
        <dbReference type="ARBA" id="ARBA00011073"/>
    </source>
</evidence>
<keyword evidence="8 9" id="KW-0720">Serine protease</keyword>
<dbReference type="GO" id="GO:0008240">
    <property type="term" value="F:tripeptidyl-peptidase activity"/>
    <property type="evidence" value="ECO:0007669"/>
    <property type="project" value="UniProtKB-EC"/>
</dbReference>
<feature type="domain" description="Tripeptidyl peptidase II second Ig-like" evidence="11">
    <location>
        <begin position="790"/>
        <end position="977"/>
    </location>
</feature>
<dbReference type="InterPro" id="IPR046940">
    <property type="entry name" value="TPPII_Ig-like_sf"/>
</dbReference>
<evidence type="ECO:0000256" key="4">
    <source>
        <dbReference type="ARBA" id="ARBA00020244"/>
    </source>
</evidence>
<gene>
    <name evidence="14" type="ORF">MERGE_001725</name>
</gene>
<proteinExistence type="inferred from homology"/>
<evidence type="ECO:0000259" key="11">
    <source>
        <dbReference type="Pfam" id="PF12580"/>
    </source>
</evidence>
<reference evidence="14" key="1">
    <citation type="submission" date="2020-06" db="EMBL/GenBank/DDBJ databases">
        <title>Genomes of multiple members of Pneumocystis genus reveal paths to human pathogen Pneumocystis jirovecii.</title>
        <authorList>
            <person name="Cisse O.H."/>
            <person name="Ma L."/>
            <person name="Dekker J."/>
            <person name="Khil P."/>
            <person name="Jo J."/>
            <person name="Brenchley J."/>
            <person name="Blair R."/>
            <person name="Pahar B."/>
            <person name="Chabe M."/>
            <person name="Van Rompay K.A."/>
            <person name="Keesler R."/>
            <person name="Sukura A."/>
            <person name="Hirsch V."/>
            <person name="Kutty G."/>
            <person name="Liu Y."/>
            <person name="Peng L."/>
            <person name="Chen J."/>
            <person name="Song J."/>
            <person name="Weissenbacher-Lang C."/>
            <person name="Xu J."/>
            <person name="Upham N.S."/>
            <person name="Stajich J.E."/>
            <person name="Cuomo C.A."/>
            <person name="Cushion M.T."/>
            <person name="Kovacs J.A."/>
        </authorList>
    </citation>
    <scope>NUCLEOTIDE SEQUENCE</scope>
    <source>
        <strain evidence="14">2A</strain>
    </source>
</reference>
<evidence type="ECO:0000259" key="13">
    <source>
        <dbReference type="Pfam" id="PF21316"/>
    </source>
</evidence>
<dbReference type="Gene3D" id="3.40.50.200">
    <property type="entry name" value="Peptidase S8/S53 domain"/>
    <property type="match status" value="2"/>
</dbReference>
<evidence type="ECO:0000256" key="6">
    <source>
        <dbReference type="ARBA" id="ARBA00022670"/>
    </source>
</evidence>
<dbReference type="EMBL" id="CP054533">
    <property type="protein sequence ID" value="QSL64424.1"/>
    <property type="molecule type" value="Genomic_DNA"/>
</dbReference>
<evidence type="ECO:0000256" key="9">
    <source>
        <dbReference type="PROSITE-ProRule" id="PRU01240"/>
    </source>
</evidence>
<dbReference type="Gene3D" id="1.25.40.710">
    <property type="match status" value="1"/>
</dbReference>
<dbReference type="AlphaFoldDB" id="A0A899FVS7"/>
<evidence type="ECO:0000256" key="8">
    <source>
        <dbReference type="ARBA" id="ARBA00022825"/>
    </source>
</evidence>
<dbReference type="PRINTS" id="PR00723">
    <property type="entry name" value="SUBTILISIN"/>
</dbReference>
<comment type="similarity">
    <text evidence="2 9">Belongs to the peptidase S8 family.</text>
</comment>
<evidence type="ECO:0000313" key="15">
    <source>
        <dbReference type="Proteomes" id="UP000663699"/>
    </source>
</evidence>
<dbReference type="OrthoDB" id="10256524at2759"/>
<sequence>MTELLLSSFLNDSVYSFPAKGLLPKDETECLQFIKKYPEYDGRGVTVAVLDTGVDPSAPGMQKTTDGKTKIVNLIDCSGSGDVDVTTPADVFEEDGVLKTRGLSGRILKISKKWKNRDEKWFLGVKRGYEIFPESLVARLKKKRLEAFNEQHLGLLAHVQHHINIFKEEHKDESKFSREELDLKQNLEAQYDVLKDMMSNYEDPGPIFDCLVWNDGKHWCAVVDTDEDGDLTHKKPMYDYHIEHHYEYFSKQDMLCYSVNIYDNATVLSIVTLCGSHGTHVSGIIGANHPDDPDLNGVAPGVQIVSLKIGDTRLGSMETNHSLVRAAIAMVNLGVDIANFSYGESTGINDAGIFIDFLRKIIIGKKDIIFVSSAGNSGPALSTIDTPGGTTSGVISVGAYVTASMMKAEYSIFENVPEGKYTWSSLGPSKNGAKGLTIYAPGAAITSVPKYVLSRSQLMNGTSMSSPSACGGISLILSALKAQKIKYTPPRIYKAIENTSKNVCDIMNVGFLQVEKSYDYFIQYVNLLDQDFDFEIIVYNLSLNGKGIYLREFEETNRLHQITVEVKPTLKDENILEKNELELRLVLISSKPWVKVPNYLLLNATGRVFDVQVDPVALSSGFHYAEIIAYDTNIANRKIFTIPVSVCKPELILNSLISWKNILLVSGYTERKFIRVPDTSNWVELRVRSKNIDTSTRIFIHFAQLVQNLRLKDTEHKFLLKLHQNELILKQFAVIPGVTMEICFANFWSSVASGEIDVELEFHGLKLSSNKVNLTLSENSQSIKRIEVISTLAPEIFEPTLKLNSLKRIFYPSFSFIRPLGERDIFPDSKTLFEMILTYSLKFLENTEVTLTLPVSGSLYDSSFCVLTALFNRNKRLIQFGETEPTKAKLKAGEYVFRVQLVHDSIVILEKVKNMTLSVIQSLGDSKEISLNIFNDHIDAFNKEKPQDFNLKLQQGDRKNVVISTFIDPKQLPKDAKNGDKLVGQLYLEDKVRNVKKAGYDVEISLILEPKESVPPKDESIIDLQVQVLNKIKDNEEKKKFLNDLLKLYPNELSVLNARLETILKFAPDEEIIDAANAILAYIDFEKIAEYIRSEQFSNTNLSNDQKKEKEKWERQKSILVRTLQEKAKILGKTSDKILTKEFDDAFEECRKWMEFPGKDYDFFLLQIRRHIAHKHYGLALQLILKLESDSSFDLNESEITKVYELKIDILKTLDWSIWTTYQEKWKLILNPPKGYLLF</sequence>
<dbReference type="PROSITE" id="PS51892">
    <property type="entry name" value="SUBTILASE"/>
    <property type="match status" value="1"/>
</dbReference>
<dbReference type="GO" id="GO:0004177">
    <property type="term" value="F:aminopeptidase activity"/>
    <property type="evidence" value="ECO:0007669"/>
    <property type="project" value="UniProtKB-KW"/>
</dbReference>
<dbReference type="InterPro" id="IPR050131">
    <property type="entry name" value="Peptidase_S8_subtilisin-like"/>
</dbReference>
<evidence type="ECO:0000313" key="14">
    <source>
        <dbReference type="EMBL" id="QSL64424.1"/>
    </source>
</evidence>
<dbReference type="InterPro" id="IPR022229">
    <property type="entry name" value="TPPII_Ig-like-2"/>
</dbReference>
<feature type="domain" description="Tripeptidyl-peptidase II galactose-binding" evidence="13">
    <location>
        <begin position="669"/>
        <end position="751"/>
    </location>
</feature>
<dbReference type="Proteomes" id="UP000663699">
    <property type="component" value="Chromosome 2"/>
</dbReference>
<dbReference type="Pfam" id="PF21223">
    <property type="entry name" value="TPPII_Ig-like-1"/>
    <property type="match status" value="1"/>
</dbReference>
<dbReference type="InterPro" id="IPR000209">
    <property type="entry name" value="Peptidase_S8/S53_dom"/>
</dbReference>
<keyword evidence="7 9" id="KW-0378">Hydrolase</keyword>
<dbReference type="EC" id="3.4.14.10" evidence="3"/>
<evidence type="ECO:0000259" key="10">
    <source>
        <dbReference type="Pfam" id="PF00082"/>
    </source>
</evidence>
<feature type="domain" description="Peptidase S8/S53" evidence="10">
    <location>
        <begin position="42"/>
        <end position="502"/>
    </location>
</feature>
<evidence type="ECO:0000259" key="12">
    <source>
        <dbReference type="Pfam" id="PF21223"/>
    </source>
</evidence>
<dbReference type="InterPro" id="IPR048383">
    <property type="entry name" value="TPPII_Ig-like-1"/>
</dbReference>
<organism evidence="14 15">
    <name type="scientific">Pneumocystis wakefieldiae</name>
    <dbReference type="NCBI Taxonomy" id="38082"/>
    <lineage>
        <taxon>Eukaryota</taxon>
        <taxon>Fungi</taxon>
        <taxon>Dikarya</taxon>
        <taxon>Ascomycota</taxon>
        <taxon>Taphrinomycotina</taxon>
        <taxon>Pneumocystomycetes</taxon>
        <taxon>Pneumocystaceae</taxon>
        <taxon>Pneumocystis</taxon>
    </lineage>
</organism>
<dbReference type="InterPro" id="IPR023828">
    <property type="entry name" value="Peptidase_S8_Ser-AS"/>
</dbReference>
<dbReference type="PANTHER" id="PTHR43806:SF14">
    <property type="entry name" value="TRIPEPTIDYL-PEPTIDASE 2"/>
    <property type="match status" value="1"/>
</dbReference>
<protein>
    <recommendedName>
        <fullName evidence="4">Tripeptidyl-peptidase 2</fullName>
        <ecNumber evidence="3">3.4.14.10</ecNumber>
    </recommendedName>
</protein>
<dbReference type="InterPro" id="IPR036852">
    <property type="entry name" value="Peptidase_S8/S53_dom_sf"/>
</dbReference>
<dbReference type="Gene3D" id="2.60.40.3170">
    <property type="match status" value="1"/>
</dbReference>
<comment type="catalytic activity">
    <reaction evidence="1">
        <text>Release of an N-terminal tripeptide from a polypeptide.</text>
        <dbReference type="EC" id="3.4.14.10"/>
    </reaction>
</comment>
<dbReference type="InterPro" id="IPR048384">
    <property type="entry name" value="TPPII_GBD"/>
</dbReference>
<dbReference type="PROSITE" id="PS00138">
    <property type="entry name" value="SUBTILASE_SER"/>
    <property type="match status" value="1"/>
</dbReference>
<feature type="active site" description="Charge relay system" evidence="9">
    <location>
        <position position="277"/>
    </location>
</feature>
<name>A0A899FVS7_9ASCO</name>
<keyword evidence="6 9" id="KW-0645">Protease</keyword>
<evidence type="ECO:0000256" key="7">
    <source>
        <dbReference type="ARBA" id="ARBA00022801"/>
    </source>
</evidence>
<dbReference type="PANTHER" id="PTHR43806">
    <property type="entry name" value="PEPTIDASE S8"/>
    <property type="match status" value="1"/>
</dbReference>
<feature type="active site" description="Charge relay system" evidence="9">
    <location>
        <position position="463"/>
    </location>
</feature>
<feature type="active site" description="Charge relay system" evidence="9">
    <location>
        <position position="51"/>
    </location>
</feature>
<evidence type="ECO:0000256" key="1">
    <source>
        <dbReference type="ARBA" id="ARBA00001910"/>
    </source>
</evidence>
<dbReference type="InterPro" id="IPR015500">
    <property type="entry name" value="Peptidase_S8_subtilisin-rel"/>
</dbReference>
<evidence type="ECO:0000256" key="5">
    <source>
        <dbReference type="ARBA" id="ARBA00022438"/>
    </source>
</evidence>
<keyword evidence="5" id="KW-0031">Aminopeptidase</keyword>
<dbReference type="Pfam" id="PF12580">
    <property type="entry name" value="TPPII"/>
    <property type="match status" value="1"/>
</dbReference>
<dbReference type="PROSITE" id="PS00137">
    <property type="entry name" value="SUBTILASE_HIS"/>
    <property type="match status" value="1"/>
</dbReference>
<dbReference type="Pfam" id="PF00082">
    <property type="entry name" value="Peptidase_S8"/>
    <property type="match status" value="1"/>
</dbReference>
<dbReference type="InterPro" id="IPR022398">
    <property type="entry name" value="Peptidase_S8_His-AS"/>
</dbReference>
<dbReference type="GO" id="GO:0005829">
    <property type="term" value="C:cytosol"/>
    <property type="evidence" value="ECO:0007669"/>
    <property type="project" value="TreeGrafter"/>
</dbReference>
<dbReference type="Pfam" id="PF21316">
    <property type="entry name" value="TPPII_GBD"/>
    <property type="match status" value="1"/>
</dbReference>
<dbReference type="FunFam" id="3.40.50.200:FF:000003">
    <property type="entry name" value="Tripeptidyl peptidase 2"/>
    <property type="match status" value="1"/>
</dbReference>